<evidence type="ECO:0000259" key="9">
    <source>
        <dbReference type="PROSITE" id="PS50103"/>
    </source>
</evidence>
<dbReference type="PANTHER" id="PTHR47678:SF1">
    <property type="entry name" value="TETRATRICOPEPTIDE REPEAT PROTEIN 31"/>
    <property type="match status" value="1"/>
</dbReference>
<dbReference type="InterPro" id="IPR000504">
    <property type="entry name" value="RRM_dom"/>
</dbReference>
<evidence type="ECO:0000256" key="1">
    <source>
        <dbReference type="ARBA" id="ARBA00022884"/>
    </source>
</evidence>
<evidence type="ECO:0000256" key="6">
    <source>
        <dbReference type="SAM" id="MobiDB-lite"/>
    </source>
</evidence>
<feature type="domain" description="UBA" evidence="7">
    <location>
        <begin position="282"/>
        <end position="327"/>
    </location>
</feature>
<dbReference type="Gene3D" id="1.25.40.10">
    <property type="entry name" value="Tetratricopeptide repeat domain"/>
    <property type="match status" value="1"/>
</dbReference>
<evidence type="ECO:0000259" key="7">
    <source>
        <dbReference type="PROSITE" id="PS50030"/>
    </source>
</evidence>
<evidence type="ECO:0000256" key="2">
    <source>
        <dbReference type="PROSITE-ProRule" id="PRU00176"/>
    </source>
</evidence>
<keyword evidence="5" id="KW-0175">Coiled coil</keyword>
<gene>
    <name evidence="10" type="ORF">g.21449</name>
</gene>
<dbReference type="Gene3D" id="3.30.70.330">
    <property type="match status" value="1"/>
</dbReference>
<dbReference type="InterPro" id="IPR035979">
    <property type="entry name" value="RBD_domain_sf"/>
</dbReference>
<dbReference type="PROSITE" id="PS50030">
    <property type="entry name" value="UBA"/>
    <property type="match status" value="1"/>
</dbReference>
<dbReference type="InterPro" id="IPR009060">
    <property type="entry name" value="UBA-like_sf"/>
</dbReference>
<dbReference type="InterPro" id="IPR019734">
    <property type="entry name" value="TPR_rpt"/>
</dbReference>
<dbReference type="AlphaFoldDB" id="A0A1B6EZA7"/>
<feature type="repeat" description="TPR" evidence="3">
    <location>
        <begin position="179"/>
        <end position="212"/>
    </location>
</feature>
<dbReference type="GO" id="GO:0008270">
    <property type="term" value="F:zinc ion binding"/>
    <property type="evidence" value="ECO:0007669"/>
    <property type="project" value="UniProtKB-KW"/>
</dbReference>
<evidence type="ECO:0000313" key="10">
    <source>
        <dbReference type="EMBL" id="JAS43297.1"/>
    </source>
</evidence>
<dbReference type="PROSITE" id="PS50103">
    <property type="entry name" value="ZF_C3H1"/>
    <property type="match status" value="1"/>
</dbReference>
<proteinExistence type="predicted"/>
<feature type="domain" description="C3H1-type" evidence="9">
    <location>
        <begin position="521"/>
        <end position="548"/>
    </location>
</feature>
<feature type="zinc finger region" description="C3H1-type" evidence="4">
    <location>
        <begin position="521"/>
        <end position="548"/>
    </location>
</feature>
<accession>A0A1B6EZA7</accession>
<dbReference type="GO" id="GO:0003723">
    <property type="term" value="F:RNA binding"/>
    <property type="evidence" value="ECO:0007669"/>
    <property type="project" value="UniProtKB-UniRule"/>
</dbReference>
<feature type="compositionally biased region" description="Acidic residues" evidence="6">
    <location>
        <begin position="338"/>
        <end position="361"/>
    </location>
</feature>
<keyword evidence="1 2" id="KW-0694">RNA-binding</keyword>
<evidence type="ECO:0000256" key="4">
    <source>
        <dbReference type="PROSITE-ProRule" id="PRU00723"/>
    </source>
</evidence>
<dbReference type="SUPFAM" id="SSF46934">
    <property type="entry name" value="UBA-like"/>
    <property type="match status" value="1"/>
</dbReference>
<evidence type="ECO:0000256" key="3">
    <source>
        <dbReference type="PROSITE-ProRule" id="PRU00339"/>
    </source>
</evidence>
<organism evidence="10">
    <name type="scientific">Cuerna arida</name>
    <dbReference type="NCBI Taxonomy" id="1464854"/>
    <lineage>
        <taxon>Eukaryota</taxon>
        <taxon>Metazoa</taxon>
        <taxon>Ecdysozoa</taxon>
        <taxon>Arthropoda</taxon>
        <taxon>Hexapoda</taxon>
        <taxon>Insecta</taxon>
        <taxon>Pterygota</taxon>
        <taxon>Neoptera</taxon>
        <taxon>Paraneoptera</taxon>
        <taxon>Hemiptera</taxon>
        <taxon>Auchenorrhyncha</taxon>
        <taxon>Membracoidea</taxon>
        <taxon>Cicadellidae</taxon>
        <taxon>Cicadellinae</taxon>
        <taxon>Proconiini</taxon>
        <taxon>Cuerna</taxon>
    </lineage>
</organism>
<dbReference type="InterPro" id="IPR015940">
    <property type="entry name" value="UBA"/>
</dbReference>
<protein>
    <submittedName>
        <fullName evidence="10">Uncharacterized protein</fullName>
    </submittedName>
</protein>
<name>A0A1B6EZA7_9HEMI</name>
<keyword evidence="4" id="KW-0862">Zinc</keyword>
<dbReference type="Pfam" id="PF13414">
    <property type="entry name" value="TPR_11"/>
    <property type="match status" value="1"/>
</dbReference>
<keyword evidence="3" id="KW-0802">TPR repeat</keyword>
<dbReference type="InterPro" id="IPR011990">
    <property type="entry name" value="TPR-like_helical_dom_sf"/>
</dbReference>
<evidence type="ECO:0000256" key="5">
    <source>
        <dbReference type="SAM" id="Coils"/>
    </source>
</evidence>
<dbReference type="Pfam" id="PF00076">
    <property type="entry name" value="RRM_1"/>
    <property type="match status" value="1"/>
</dbReference>
<feature type="repeat" description="TPR" evidence="3">
    <location>
        <begin position="247"/>
        <end position="280"/>
    </location>
</feature>
<dbReference type="PANTHER" id="PTHR47678">
    <property type="entry name" value="TETRATRICOPEPTIDE REPEAT PROTEIN 31"/>
    <property type="match status" value="1"/>
</dbReference>
<dbReference type="SMART" id="SM00360">
    <property type="entry name" value="RRM"/>
    <property type="match status" value="1"/>
</dbReference>
<sequence>MDDDDYYYDGRRRLYEAMMYSYYESMMREHLHNISPDLSPIRKRSYSPAEWRKGEIQVLPSERFKAKGVNYDELAEKNAQELIKEEQQAKLKAEKKKAKKERQKLKRKELNTTDSVAIDNSETIINKTSEKMDKLTLNSDKDTEELDMKAAFLSKAVKKIKNSSVVSQMPKQKKNIIDINSIINDALEHEQNNNYEEAVELFSEAINLAPRRFDLILKRSHLYYKLAKFEKSIQDSQTVLRFTPNNVDAHYRLGEAYFALNKLEEAERAYTKLLSLNSHRSESDQRLFSIRIKKLEGMGYHPNEAFTALLKSKNKTINEAIDFLTALENGKEKGEDLYYSDEDESEEFDDEEEEDDEDEDESKGAKGTLIIAPKKPTIIVDRKNKLCKDPSNPLNCCSLFVCNINKDITYQEMHNLFTKFGKIKSMRLISQPKCYAFVNYMESTSAGKAMEALQGCRWLDSKRPLIIKYPTNIINSSLNKLKDPEVIKKIVMPPLEVSSKPTVIKQPSVNNCPATAKSRPTPKTEECYFWRTNGCIRGNDCSNLHIPAHKSIDLYNKSFQN</sequence>
<dbReference type="InterPro" id="IPR012677">
    <property type="entry name" value="Nucleotide-bd_a/b_plait_sf"/>
</dbReference>
<dbReference type="SMART" id="SM00356">
    <property type="entry name" value="ZnF_C3H1"/>
    <property type="match status" value="1"/>
</dbReference>
<dbReference type="EMBL" id="GECZ01026472">
    <property type="protein sequence ID" value="JAS43297.1"/>
    <property type="molecule type" value="Transcribed_RNA"/>
</dbReference>
<keyword evidence="4" id="KW-0863">Zinc-finger</keyword>
<dbReference type="SUPFAM" id="SSF48452">
    <property type="entry name" value="TPR-like"/>
    <property type="match status" value="1"/>
</dbReference>
<feature type="region of interest" description="Disordered" evidence="6">
    <location>
        <begin position="335"/>
        <end position="367"/>
    </location>
</feature>
<feature type="domain" description="RRM" evidence="8">
    <location>
        <begin position="397"/>
        <end position="472"/>
    </location>
</feature>
<keyword evidence="4" id="KW-0479">Metal-binding</keyword>
<dbReference type="PROSITE" id="PS50102">
    <property type="entry name" value="RRM"/>
    <property type="match status" value="1"/>
</dbReference>
<dbReference type="InterPro" id="IPR000571">
    <property type="entry name" value="Znf_CCCH"/>
</dbReference>
<reference evidence="10" key="1">
    <citation type="submission" date="2015-11" db="EMBL/GenBank/DDBJ databases">
        <title>De novo transcriptome assembly of four potential Pierce s Disease insect vectors from Arizona vineyards.</title>
        <authorList>
            <person name="Tassone E.E."/>
        </authorList>
    </citation>
    <scope>NUCLEOTIDE SEQUENCE</scope>
</reference>
<dbReference type="Pfam" id="PF13181">
    <property type="entry name" value="TPR_8"/>
    <property type="match status" value="1"/>
</dbReference>
<evidence type="ECO:0000259" key="8">
    <source>
        <dbReference type="PROSITE" id="PS50102"/>
    </source>
</evidence>
<dbReference type="CDD" id="cd00590">
    <property type="entry name" value="RRM_SF"/>
    <property type="match status" value="1"/>
</dbReference>
<dbReference type="SMART" id="SM00028">
    <property type="entry name" value="TPR"/>
    <property type="match status" value="3"/>
</dbReference>
<dbReference type="PROSITE" id="PS50005">
    <property type="entry name" value="TPR"/>
    <property type="match status" value="2"/>
</dbReference>
<dbReference type="SUPFAM" id="SSF54928">
    <property type="entry name" value="RNA-binding domain, RBD"/>
    <property type="match status" value="1"/>
</dbReference>
<feature type="coiled-coil region" evidence="5">
    <location>
        <begin position="76"/>
        <end position="113"/>
    </location>
</feature>